<dbReference type="GeneID" id="20828062"/>
<feature type="non-terminal residue" evidence="1">
    <location>
        <position position="1"/>
    </location>
</feature>
<gene>
    <name evidence="1" type="ORF">NEUTE1DRAFT_46886</name>
</gene>
<dbReference type="Proteomes" id="UP000008065">
    <property type="component" value="Unassembled WGS sequence"/>
</dbReference>
<dbReference type="KEGG" id="nte:NEUTE1DRAFT46886"/>
<name>F8MU22_NEUT8</name>
<sequence>PTFDLLFSIINRIQHYNRYTNNYYLCIKRFVQGTLYLKDPIFKVCRFHFPRNYYPEVYFIYSLNLKY</sequence>
<protein>
    <submittedName>
        <fullName evidence="1">Uncharacterized protein</fullName>
    </submittedName>
</protein>
<reference evidence="2" key="1">
    <citation type="journal article" date="2011" name="Genetics">
        <title>Massive changes in genome architecture accompany the transition to self-fertility in the filamentous fungus Neurospora tetrasperma.</title>
        <authorList>
            <person name="Ellison C.E."/>
            <person name="Stajich J.E."/>
            <person name="Jacobson D.J."/>
            <person name="Natvig D.O."/>
            <person name="Lapidus A."/>
            <person name="Foster B."/>
            <person name="Aerts A."/>
            <person name="Riley R."/>
            <person name="Lindquist E.A."/>
            <person name="Grigoriev I.V."/>
            <person name="Taylor J.W."/>
        </authorList>
    </citation>
    <scope>NUCLEOTIDE SEQUENCE [LARGE SCALE GENOMIC DNA]</scope>
    <source>
        <strain evidence="2">FGSC 2508 / P0657</strain>
    </source>
</reference>
<proteinExistence type="predicted"/>
<organism evidence="1 2">
    <name type="scientific">Neurospora tetrasperma (strain FGSC 2508 / ATCC MYA-4615 / P0657)</name>
    <dbReference type="NCBI Taxonomy" id="510951"/>
    <lineage>
        <taxon>Eukaryota</taxon>
        <taxon>Fungi</taxon>
        <taxon>Dikarya</taxon>
        <taxon>Ascomycota</taxon>
        <taxon>Pezizomycotina</taxon>
        <taxon>Sordariomycetes</taxon>
        <taxon>Sordariomycetidae</taxon>
        <taxon>Sordariales</taxon>
        <taxon>Sordariaceae</taxon>
        <taxon>Neurospora</taxon>
    </lineage>
</organism>
<dbReference type="HOGENOM" id="CLU_2838164_0_0_1"/>
<dbReference type="EMBL" id="GL891306">
    <property type="protein sequence ID" value="EGO55504.1"/>
    <property type="molecule type" value="Genomic_DNA"/>
</dbReference>
<dbReference type="AlphaFoldDB" id="F8MU22"/>
<accession>F8MU22</accession>
<dbReference type="RefSeq" id="XP_009852752.1">
    <property type="nucleotide sequence ID" value="XM_009854450.1"/>
</dbReference>
<keyword evidence="2" id="KW-1185">Reference proteome</keyword>
<evidence type="ECO:0000313" key="2">
    <source>
        <dbReference type="Proteomes" id="UP000008065"/>
    </source>
</evidence>
<dbReference type="VEuPathDB" id="FungiDB:NEUTE1DRAFT_46886"/>
<evidence type="ECO:0000313" key="1">
    <source>
        <dbReference type="EMBL" id="EGO55504.1"/>
    </source>
</evidence>